<sequence>PAGLSAGTFPAKLWRLVNDPRVRSLRWDSRARGLLIDRSLFERELLRPGGAQGPAPHAFRATQFRSFVRQLNRYGFHKGPGRVGAAAPGDAGPWLHYSNPWFRRDRPDLLLRIGRQSPAHRQRPAAGREGRRRPPCGSRQ</sequence>
<reference evidence="8 9" key="1">
    <citation type="submission" date="2019-09" db="EMBL/GenBank/DDBJ databases">
        <title>Bird 10,000 Genomes (B10K) Project - Family phase.</title>
        <authorList>
            <person name="Zhang G."/>
        </authorList>
    </citation>
    <scope>NUCLEOTIDE SEQUENCE [LARGE SCALE GENOMIC DNA]</scope>
    <source>
        <strain evidence="8">OUT-0056</strain>
        <tissue evidence="8">Blood</tissue>
    </source>
</reference>
<comment type="similarity">
    <text evidence="2 5">Belongs to the HSF family.</text>
</comment>
<comment type="caution">
    <text evidence="8">The sequence shown here is derived from an EMBL/GenBank/DDBJ whole genome shotgun (WGS) entry which is preliminary data.</text>
</comment>
<feature type="non-terminal residue" evidence="8">
    <location>
        <position position="1"/>
    </location>
</feature>
<evidence type="ECO:0000256" key="4">
    <source>
        <dbReference type="ARBA" id="ARBA00023242"/>
    </source>
</evidence>
<dbReference type="PANTHER" id="PTHR10015">
    <property type="entry name" value="HEAT SHOCK TRANSCRIPTION FACTOR"/>
    <property type="match status" value="1"/>
</dbReference>
<dbReference type="Gene3D" id="1.10.10.10">
    <property type="entry name" value="Winged helix-like DNA-binding domain superfamily/Winged helix DNA-binding domain"/>
    <property type="match status" value="1"/>
</dbReference>
<keyword evidence="4" id="KW-0539">Nucleus</keyword>
<proteinExistence type="inferred from homology"/>
<feature type="region of interest" description="Disordered" evidence="6">
    <location>
        <begin position="112"/>
        <end position="140"/>
    </location>
</feature>
<name>A0A7L3QUL1_9SYLV</name>
<evidence type="ECO:0000259" key="7">
    <source>
        <dbReference type="SMART" id="SM00415"/>
    </source>
</evidence>
<dbReference type="EMBL" id="VZUI01069980">
    <property type="protein sequence ID" value="NXV07164.1"/>
    <property type="molecule type" value="Genomic_DNA"/>
</dbReference>
<dbReference type="Pfam" id="PF00447">
    <property type="entry name" value="HSF_DNA-bind"/>
    <property type="match status" value="1"/>
</dbReference>
<keyword evidence="3" id="KW-0238">DNA-binding</keyword>
<dbReference type="Proteomes" id="UP000524451">
    <property type="component" value="Unassembled WGS sequence"/>
</dbReference>
<dbReference type="GO" id="GO:0043565">
    <property type="term" value="F:sequence-specific DNA binding"/>
    <property type="evidence" value="ECO:0007669"/>
    <property type="project" value="InterPro"/>
</dbReference>
<evidence type="ECO:0000313" key="8">
    <source>
        <dbReference type="EMBL" id="NXV07164.1"/>
    </source>
</evidence>
<evidence type="ECO:0000256" key="6">
    <source>
        <dbReference type="SAM" id="MobiDB-lite"/>
    </source>
</evidence>
<accession>A0A7L3QUL1</accession>
<dbReference type="SMART" id="SM00415">
    <property type="entry name" value="HSF"/>
    <property type="match status" value="1"/>
</dbReference>
<dbReference type="GO" id="GO:0003700">
    <property type="term" value="F:DNA-binding transcription factor activity"/>
    <property type="evidence" value="ECO:0007669"/>
    <property type="project" value="InterPro"/>
</dbReference>
<evidence type="ECO:0000256" key="1">
    <source>
        <dbReference type="ARBA" id="ARBA00004123"/>
    </source>
</evidence>
<dbReference type="InterPro" id="IPR036390">
    <property type="entry name" value="WH_DNA-bd_sf"/>
</dbReference>
<keyword evidence="9" id="KW-1185">Reference proteome</keyword>
<dbReference type="SUPFAM" id="SSF46785">
    <property type="entry name" value="Winged helix' DNA-binding domain"/>
    <property type="match status" value="1"/>
</dbReference>
<protein>
    <submittedName>
        <fullName evidence="8">HSF5 protein</fullName>
    </submittedName>
</protein>
<feature type="non-terminal residue" evidence="8">
    <location>
        <position position="140"/>
    </location>
</feature>
<feature type="domain" description="HSF-type DNA-binding" evidence="7">
    <location>
        <begin position="5"/>
        <end position="116"/>
    </location>
</feature>
<gene>
    <name evidence="8" type="primary">Hsf5_4</name>
    <name evidence="8" type="ORF">CETCET_R10284</name>
</gene>
<organism evidence="8 9">
    <name type="scientific">Cettia cetti</name>
    <dbReference type="NCBI Taxonomy" id="68486"/>
    <lineage>
        <taxon>Eukaryota</taxon>
        <taxon>Metazoa</taxon>
        <taxon>Chordata</taxon>
        <taxon>Craniata</taxon>
        <taxon>Vertebrata</taxon>
        <taxon>Euteleostomi</taxon>
        <taxon>Archelosauria</taxon>
        <taxon>Archosauria</taxon>
        <taxon>Dinosauria</taxon>
        <taxon>Saurischia</taxon>
        <taxon>Theropoda</taxon>
        <taxon>Coelurosauria</taxon>
        <taxon>Aves</taxon>
        <taxon>Neognathae</taxon>
        <taxon>Neoaves</taxon>
        <taxon>Telluraves</taxon>
        <taxon>Australaves</taxon>
        <taxon>Passeriformes</taxon>
        <taxon>Sylvioidea</taxon>
        <taxon>Sylviidae</taxon>
        <taxon>Acrocephalinae</taxon>
        <taxon>Cettia</taxon>
    </lineage>
</organism>
<dbReference type="GO" id="GO:0005634">
    <property type="term" value="C:nucleus"/>
    <property type="evidence" value="ECO:0007669"/>
    <property type="project" value="UniProtKB-SubCell"/>
</dbReference>
<evidence type="ECO:0000256" key="3">
    <source>
        <dbReference type="ARBA" id="ARBA00023125"/>
    </source>
</evidence>
<evidence type="ECO:0000256" key="5">
    <source>
        <dbReference type="RuleBase" id="RU004020"/>
    </source>
</evidence>
<evidence type="ECO:0000313" key="9">
    <source>
        <dbReference type="Proteomes" id="UP000524451"/>
    </source>
</evidence>
<dbReference type="PANTHER" id="PTHR10015:SF465">
    <property type="entry name" value="HSF-TYPE DNA-BINDING DOMAIN-CONTAINING PROTEIN"/>
    <property type="match status" value="1"/>
</dbReference>
<dbReference type="AlphaFoldDB" id="A0A7L3QUL1"/>
<comment type="subcellular location">
    <subcellularLocation>
        <location evidence="1">Nucleus</location>
    </subcellularLocation>
</comment>
<dbReference type="InterPro" id="IPR000232">
    <property type="entry name" value="HSF_DNA-bd"/>
</dbReference>
<dbReference type="InterPro" id="IPR036388">
    <property type="entry name" value="WH-like_DNA-bd_sf"/>
</dbReference>
<evidence type="ECO:0000256" key="2">
    <source>
        <dbReference type="ARBA" id="ARBA00006403"/>
    </source>
</evidence>